<proteinExistence type="predicted"/>
<gene>
    <name evidence="1" type="ORF">H2200_004890</name>
</gene>
<keyword evidence="2" id="KW-1185">Reference proteome</keyword>
<accession>A0AA38XDY0</accession>
<evidence type="ECO:0000313" key="1">
    <source>
        <dbReference type="EMBL" id="KAJ9611706.1"/>
    </source>
</evidence>
<sequence length="218" mass="24442">MAATDTDEQIQNAAATVYAPAGHFPLQASNMRAHVKGLVDRLNQISPWSPLQGYLEDSLHDLRNIEGKRLQSRVKTSSAQRLQARDLILSFVTISNGAETAVDQLESDDNVNFGTFLAEFRKKLFESDDVMMSICCIPPSPIDEVGSMMSTKSKMFGFTPSRIRRKYDAPRAGVILSMNEYWLFELHNLENLLGLTNKENDALMPAEDFISHGPFTHF</sequence>
<dbReference type="AlphaFoldDB" id="A0AA38XDY0"/>
<organism evidence="1 2">
    <name type="scientific">Cladophialophora chaetospira</name>
    <dbReference type="NCBI Taxonomy" id="386627"/>
    <lineage>
        <taxon>Eukaryota</taxon>
        <taxon>Fungi</taxon>
        <taxon>Dikarya</taxon>
        <taxon>Ascomycota</taxon>
        <taxon>Pezizomycotina</taxon>
        <taxon>Eurotiomycetes</taxon>
        <taxon>Chaetothyriomycetidae</taxon>
        <taxon>Chaetothyriales</taxon>
        <taxon>Herpotrichiellaceae</taxon>
        <taxon>Cladophialophora</taxon>
    </lineage>
</organism>
<evidence type="ECO:0000313" key="2">
    <source>
        <dbReference type="Proteomes" id="UP001172673"/>
    </source>
</evidence>
<comment type="caution">
    <text evidence="1">The sequence shown here is derived from an EMBL/GenBank/DDBJ whole genome shotgun (WGS) entry which is preliminary data.</text>
</comment>
<name>A0AA38XDY0_9EURO</name>
<reference evidence="1" key="1">
    <citation type="submission" date="2022-10" db="EMBL/GenBank/DDBJ databases">
        <title>Culturing micro-colonial fungi from biological soil crusts in the Mojave desert and describing Neophaeococcomyces mojavensis, and introducing the new genera and species Taxawa tesnikishii.</title>
        <authorList>
            <person name="Kurbessoian T."/>
            <person name="Stajich J.E."/>
        </authorList>
    </citation>
    <scope>NUCLEOTIDE SEQUENCE</scope>
    <source>
        <strain evidence="1">TK_41</strain>
    </source>
</reference>
<protein>
    <submittedName>
        <fullName evidence="1">Uncharacterized protein</fullName>
    </submittedName>
</protein>
<dbReference type="Proteomes" id="UP001172673">
    <property type="component" value="Unassembled WGS sequence"/>
</dbReference>
<dbReference type="EMBL" id="JAPDRK010000006">
    <property type="protein sequence ID" value="KAJ9611706.1"/>
    <property type="molecule type" value="Genomic_DNA"/>
</dbReference>